<dbReference type="GeneID" id="94170989"/>
<keyword evidence="3" id="KW-1185">Reference proteome</keyword>
<gene>
    <name evidence="2" type="ORF">CUR178_03750</name>
</gene>
<name>A0A836GMM0_LEIEN</name>
<organism evidence="2 3">
    <name type="scientific">Leishmania enriettii</name>
    <dbReference type="NCBI Taxonomy" id="5663"/>
    <lineage>
        <taxon>Eukaryota</taxon>
        <taxon>Discoba</taxon>
        <taxon>Euglenozoa</taxon>
        <taxon>Kinetoplastea</taxon>
        <taxon>Metakinetoplastina</taxon>
        <taxon>Trypanosomatida</taxon>
        <taxon>Trypanosomatidae</taxon>
        <taxon>Leishmaniinae</taxon>
        <taxon>Leishmania</taxon>
    </lineage>
</organism>
<dbReference type="AlphaFoldDB" id="A0A836GMM0"/>
<dbReference type="Proteomes" id="UP000674179">
    <property type="component" value="Chromosome 26"/>
</dbReference>
<protein>
    <submittedName>
        <fullName evidence="2">Uncharacterized protein</fullName>
    </submittedName>
</protein>
<accession>A0A836GMM0</accession>
<dbReference type="KEGG" id="lenr:94170989"/>
<comment type="caution">
    <text evidence="2">The sequence shown here is derived from an EMBL/GenBank/DDBJ whole genome shotgun (WGS) entry which is preliminary data.</text>
</comment>
<sequence length="267" mass="28447">MDVSQFLKSFKKNVAAKAKLDASLRHTAKATDAGGDEDVMDILHSASDDDANEEAENGEAIRGHRGDKMSGKRYAASASHLKRNQEFAALKVVETNSAPAVGAGRFQRQRATLAMQTRDTRKLPRIEMVASVRAELLRKREQLQSFHALNPAGLVAAPIQKVEEMMLKVDDLLQESSPTGILSAATLDFLPAASPPAAPQSTATATSSALLAGGAPDEPEEPPSLVRKTTAVASSSKEASAEESAVLPKKRSKFEIAMTLARDDEAS</sequence>
<reference evidence="2 3" key="1">
    <citation type="submission" date="2021-02" db="EMBL/GenBank/DDBJ databases">
        <title>Leishmania (Mundinia) enrietti genome sequencing and assembly.</title>
        <authorList>
            <person name="Almutairi H."/>
            <person name="Gatherer D."/>
        </authorList>
    </citation>
    <scope>NUCLEOTIDE SEQUENCE [LARGE SCALE GENOMIC DNA]</scope>
    <source>
        <strain evidence="2">CUR178</strain>
    </source>
</reference>
<dbReference type="EMBL" id="JAFHKP010000026">
    <property type="protein sequence ID" value="KAG5476579.1"/>
    <property type="molecule type" value="Genomic_DNA"/>
</dbReference>
<feature type="compositionally biased region" description="Low complexity" evidence="1">
    <location>
        <begin position="228"/>
        <end position="246"/>
    </location>
</feature>
<feature type="compositionally biased region" description="Basic and acidic residues" evidence="1">
    <location>
        <begin position="59"/>
        <end position="70"/>
    </location>
</feature>
<feature type="region of interest" description="Disordered" evidence="1">
    <location>
        <begin position="194"/>
        <end position="248"/>
    </location>
</feature>
<evidence type="ECO:0000256" key="1">
    <source>
        <dbReference type="SAM" id="MobiDB-lite"/>
    </source>
</evidence>
<feature type="compositionally biased region" description="Acidic residues" evidence="1">
    <location>
        <begin position="48"/>
        <end position="57"/>
    </location>
</feature>
<evidence type="ECO:0000313" key="2">
    <source>
        <dbReference type="EMBL" id="KAG5476579.1"/>
    </source>
</evidence>
<dbReference type="RefSeq" id="XP_067692045.1">
    <property type="nucleotide sequence ID" value="XM_067835479.1"/>
</dbReference>
<dbReference type="OrthoDB" id="267104at2759"/>
<proteinExistence type="predicted"/>
<evidence type="ECO:0000313" key="3">
    <source>
        <dbReference type="Proteomes" id="UP000674179"/>
    </source>
</evidence>
<feature type="compositionally biased region" description="Low complexity" evidence="1">
    <location>
        <begin position="199"/>
        <end position="216"/>
    </location>
</feature>
<feature type="region of interest" description="Disordered" evidence="1">
    <location>
        <begin position="46"/>
        <end position="76"/>
    </location>
</feature>